<name>A0A7S4AM00_9STRA</name>
<accession>A0A7S4AM00</accession>
<sequence>MTSNVQWIKPTVMLLVCCTGSQLWSMVASFEGPTTFRMRHPRRIAVPVPVVSRRSKSALLSAASDDDNSMRRMLEESWNTSKMGRVPVDPEAAAKEAYSSILQAAGAKAVEGEALVEDDNMAGIFFVDLLLPAYDMSLKQEGVNLYDEVVAVEYCIALADCFKGKTEIIVRDDSTVLTVKRILKAREESEQEKVREAKEKERAQEEKGDVVEANDGDFVFGDGNVVDDAEDTDGEDNDDFRKKLLASWNDVPDSTSGDGADISPPSKPKKATVEPTIISTPKKYRLASLFGNAKVIEGPDMATIVVGALRSNALPADDEDNIVILSARGNDEMVAVRALVAKYGTQKKIILVNCQFRPVPRELLTAETVYSVLPLAGKKKTNNDNQTRNDDDEGNQQASPKIVVLRRYPKDWEVFVDVGIGYELVETVSVNNQNRRGLPMDFIARSITRHLEYVSRR</sequence>
<feature type="domain" description="DUF1995" evidence="3">
    <location>
        <begin position="218"/>
        <end position="427"/>
    </location>
</feature>
<evidence type="ECO:0000313" key="4">
    <source>
        <dbReference type="EMBL" id="CAE0720236.1"/>
    </source>
</evidence>
<organism evidence="4">
    <name type="scientific">Pseudo-nitzschia australis</name>
    <dbReference type="NCBI Taxonomy" id="44445"/>
    <lineage>
        <taxon>Eukaryota</taxon>
        <taxon>Sar</taxon>
        <taxon>Stramenopiles</taxon>
        <taxon>Ochrophyta</taxon>
        <taxon>Bacillariophyta</taxon>
        <taxon>Bacillariophyceae</taxon>
        <taxon>Bacillariophycidae</taxon>
        <taxon>Bacillariales</taxon>
        <taxon>Bacillariaceae</taxon>
        <taxon>Pseudo-nitzschia</taxon>
    </lineage>
</organism>
<feature type="chain" id="PRO_5030806299" description="DUF1995 domain-containing protein" evidence="2">
    <location>
        <begin position="30"/>
        <end position="457"/>
    </location>
</feature>
<feature type="region of interest" description="Disordered" evidence="1">
    <location>
        <begin position="188"/>
        <end position="208"/>
    </location>
</feature>
<feature type="signal peptide" evidence="2">
    <location>
        <begin position="1"/>
        <end position="29"/>
    </location>
</feature>
<dbReference type="Pfam" id="PF09353">
    <property type="entry name" value="DUF1995"/>
    <property type="match status" value="1"/>
</dbReference>
<dbReference type="AlphaFoldDB" id="A0A7S4AM00"/>
<feature type="region of interest" description="Disordered" evidence="1">
    <location>
        <begin position="251"/>
        <end position="273"/>
    </location>
</feature>
<feature type="region of interest" description="Disordered" evidence="1">
    <location>
        <begin position="378"/>
        <end position="400"/>
    </location>
</feature>
<feature type="compositionally biased region" description="Acidic residues" evidence="1">
    <location>
        <begin position="225"/>
        <end position="238"/>
    </location>
</feature>
<reference evidence="4" key="1">
    <citation type="submission" date="2021-01" db="EMBL/GenBank/DDBJ databases">
        <authorList>
            <person name="Corre E."/>
            <person name="Pelletier E."/>
            <person name="Niang G."/>
            <person name="Scheremetjew M."/>
            <person name="Finn R."/>
            <person name="Kale V."/>
            <person name="Holt S."/>
            <person name="Cochrane G."/>
            <person name="Meng A."/>
            <person name="Brown T."/>
            <person name="Cohen L."/>
        </authorList>
    </citation>
    <scope>NUCLEOTIDE SEQUENCE</scope>
    <source>
        <strain evidence="4">10249 10 AB</strain>
    </source>
</reference>
<dbReference type="EMBL" id="HBIX01018182">
    <property type="protein sequence ID" value="CAE0720236.1"/>
    <property type="molecule type" value="Transcribed_RNA"/>
</dbReference>
<gene>
    <name evidence="4" type="ORF">PAUS00366_LOCUS12990</name>
</gene>
<proteinExistence type="predicted"/>
<evidence type="ECO:0000256" key="2">
    <source>
        <dbReference type="SAM" id="SignalP"/>
    </source>
</evidence>
<dbReference type="InterPro" id="IPR018962">
    <property type="entry name" value="DUF1995"/>
</dbReference>
<evidence type="ECO:0000256" key="1">
    <source>
        <dbReference type="SAM" id="MobiDB-lite"/>
    </source>
</evidence>
<keyword evidence="2" id="KW-0732">Signal</keyword>
<feature type="region of interest" description="Disordered" evidence="1">
    <location>
        <begin position="219"/>
        <end position="238"/>
    </location>
</feature>
<protein>
    <recommendedName>
        <fullName evidence="3">DUF1995 domain-containing protein</fullName>
    </recommendedName>
</protein>
<evidence type="ECO:0000259" key="3">
    <source>
        <dbReference type="Pfam" id="PF09353"/>
    </source>
</evidence>